<name>A0ABP9TX79_9RICK</name>
<evidence type="ECO:0000313" key="2">
    <source>
        <dbReference type="Proteomes" id="UP001628124"/>
    </source>
</evidence>
<dbReference type="EMBL" id="BAABMM010000051">
    <property type="protein sequence ID" value="GAA5253136.1"/>
    <property type="molecule type" value="Genomic_DNA"/>
</dbReference>
<sequence>MNLRIMISTQHKPTSSSQQLNIRDEYAYNLSKKLLSIPAVLTKIFCYALLKGDYKNLNYFKPYNLDIKELELSKAECKSMIQYCIYNDKNIAYNVNCLKKIFETFPLFFQYTEQTREELLETSITMGRQEIFAVFWNNFKDYVSKKSILFISAKMGFIFGAKKIKSEVDQESINEAIKIAKEHQHPVCAKAISGKPITREDYQANQKMLAHNQYLVKSEFLDYMRFAPPLCLTIKDEHALEEQALYFKLFHSHDPNDLKLFLEVCKSFLSSDDYNKYSIIRKYLNLIYRAFELDQETAEQLIQILDFVCQDTQDFYTLASVSLDYTYTYNNKDNKYTYWHKALEAFDKFANPSTAVASSTGYICLLFNLTYTLISERKNPHENLSRYNALLQYCLDDSTRDVSKQSNDIAKALKVIKDYLLYYKFEILLSNAPYEVRECIGAMHSAPLKTSANILYGLQTNKIDISTSQDKILAVINSTKYMHGINPMKLCSENSSTMEKILLDRAYVKVIKQYITACVTQHDYIKAYDVLANAFDSAKESYKSIILDCIKTITRSLVINKLYEDANKYLKEYIELHPQIKGDPRLALMQYYISLKSGDQDTEIECFDIIKCNSDSCQKRAASIKNIISKQNQKKDTQLVDRLYEVEHTEDSMAMIKLLYKKIDKSHMQQKMAEDNKELHIHWHTNKGIYCGTTDTDIVTVQQGDTNYYCVIDKKLSRKLDITQFTSFQSALESGYISRKEGQHGIKLIGNIAELKASGDCRIATDTVYVNQAGQILVIFDSEYNHAGISNIIDCNKKFPSFQKQCIEYCKDCNSSAMTDNISCMGQIPYYFNANENIE</sequence>
<dbReference type="RefSeq" id="WP_412708732.1">
    <property type="nucleotide sequence ID" value="NZ_BAABMM010000051.1"/>
</dbReference>
<gene>
    <name evidence="1" type="ORF">KNCP2_14260</name>
</gene>
<proteinExistence type="predicted"/>
<comment type="caution">
    <text evidence="1">The sequence shown here is derived from an EMBL/GenBank/DDBJ whole genome shotgun (WGS) entry which is preliminary data.</text>
</comment>
<organism evidence="1 2">
    <name type="scientific">Candidatus Rickettsia kedanie</name>
    <dbReference type="NCBI Taxonomy" id="3115352"/>
    <lineage>
        <taxon>Bacteria</taxon>
        <taxon>Pseudomonadati</taxon>
        <taxon>Pseudomonadota</taxon>
        <taxon>Alphaproteobacteria</taxon>
        <taxon>Rickettsiales</taxon>
        <taxon>Rickettsiaceae</taxon>
        <taxon>Rickettsieae</taxon>
        <taxon>Rickettsia</taxon>
        <taxon>spotted fever group</taxon>
    </lineage>
</organism>
<dbReference type="Proteomes" id="UP001628124">
    <property type="component" value="Unassembled WGS sequence"/>
</dbReference>
<evidence type="ECO:0000313" key="1">
    <source>
        <dbReference type="EMBL" id="GAA5253136.1"/>
    </source>
</evidence>
<reference evidence="1 2" key="1">
    <citation type="journal article" date="2024" name="Microbiol. Immunol.">
        <title>Discovery of a novel spotted fever group Rickettsia, 'Candidatus Rickettsia kedanie,' in unfed larval chigger mites, Leptotrombidium scutellare.</title>
        <authorList>
            <person name="Ogawa M."/>
            <person name="Matsutani M."/>
            <person name="Katayama T."/>
            <person name="Takada N."/>
            <person name="Noda S."/>
            <person name="Takahashi M."/>
            <person name="Kageyama D."/>
            <person name="Hanaoka N."/>
            <person name="Ebihara H."/>
        </authorList>
    </citation>
    <scope>NUCLEOTIDE SEQUENCE [LARGE SCALE GENOMIC DNA]</scope>
    <source>
        <strain evidence="1 2">KNCP2-13</strain>
    </source>
</reference>
<protein>
    <submittedName>
        <fullName evidence="1">Uncharacterized protein</fullName>
    </submittedName>
</protein>
<keyword evidence="2" id="KW-1185">Reference proteome</keyword>
<accession>A0ABP9TX79</accession>